<keyword evidence="1" id="KW-0472">Membrane</keyword>
<evidence type="ECO:0000313" key="2">
    <source>
        <dbReference type="EMBL" id="OJJ30509.1"/>
    </source>
</evidence>
<dbReference type="Proteomes" id="UP000184383">
    <property type="component" value="Unassembled WGS sequence"/>
</dbReference>
<reference evidence="3" key="1">
    <citation type="journal article" date="2017" name="Genome Biol.">
        <title>Comparative genomics reveals high biological diversity and specific adaptations in the industrially and medically important fungal genus Aspergillus.</title>
        <authorList>
            <person name="de Vries R.P."/>
            <person name="Riley R."/>
            <person name="Wiebenga A."/>
            <person name="Aguilar-Osorio G."/>
            <person name="Amillis S."/>
            <person name="Uchima C.A."/>
            <person name="Anderluh G."/>
            <person name="Asadollahi M."/>
            <person name="Askin M."/>
            <person name="Barry K."/>
            <person name="Battaglia E."/>
            <person name="Bayram O."/>
            <person name="Benocci T."/>
            <person name="Braus-Stromeyer S.A."/>
            <person name="Caldana C."/>
            <person name="Canovas D."/>
            <person name="Cerqueira G.C."/>
            <person name="Chen F."/>
            <person name="Chen W."/>
            <person name="Choi C."/>
            <person name="Clum A."/>
            <person name="Dos Santos R.A."/>
            <person name="Damasio A.R."/>
            <person name="Diallinas G."/>
            <person name="Emri T."/>
            <person name="Fekete E."/>
            <person name="Flipphi M."/>
            <person name="Freyberg S."/>
            <person name="Gallo A."/>
            <person name="Gournas C."/>
            <person name="Habgood R."/>
            <person name="Hainaut M."/>
            <person name="Harispe M.L."/>
            <person name="Henrissat B."/>
            <person name="Hilden K.S."/>
            <person name="Hope R."/>
            <person name="Hossain A."/>
            <person name="Karabika E."/>
            <person name="Karaffa L."/>
            <person name="Karanyi Z."/>
            <person name="Krasevec N."/>
            <person name="Kuo A."/>
            <person name="Kusch H."/>
            <person name="LaButti K."/>
            <person name="Lagendijk E.L."/>
            <person name="Lapidus A."/>
            <person name="Levasseur A."/>
            <person name="Lindquist E."/>
            <person name="Lipzen A."/>
            <person name="Logrieco A.F."/>
            <person name="MacCabe A."/>
            <person name="Maekelae M.R."/>
            <person name="Malavazi I."/>
            <person name="Melin P."/>
            <person name="Meyer V."/>
            <person name="Mielnichuk N."/>
            <person name="Miskei M."/>
            <person name="Molnar A.P."/>
            <person name="Mule G."/>
            <person name="Ngan C.Y."/>
            <person name="Orejas M."/>
            <person name="Orosz E."/>
            <person name="Ouedraogo J.P."/>
            <person name="Overkamp K.M."/>
            <person name="Park H.-S."/>
            <person name="Perrone G."/>
            <person name="Piumi F."/>
            <person name="Punt P.J."/>
            <person name="Ram A.F."/>
            <person name="Ramon A."/>
            <person name="Rauscher S."/>
            <person name="Record E."/>
            <person name="Riano-Pachon D.M."/>
            <person name="Robert V."/>
            <person name="Roehrig J."/>
            <person name="Ruller R."/>
            <person name="Salamov A."/>
            <person name="Salih N.S."/>
            <person name="Samson R.A."/>
            <person name="Sandor E."/>
            <person name="Sanguinetti M."/>
            <person name="Schuetze T."/>
            <person name="Sepcic K."/>
            <person name="Shelest E."/>
            <person name="Sherlock G."/>
            <person name="Sophianopoulou V."/>
            <person name="Squina F.M."/>
            <person name="Sun H."/>
            <person name="Susca A."/>
            <person name="Todd R.B."/>
            <person name="Tsang A."/>
            <person name="Unkles S.E."/>
            <person name="van de Wiele N."/>
            <person name="van Rossen-Uffink D."/>
            <person name="Oliveira J.V."/>
            <person name="Vesth T.C."/>
            <person name="Visser J."/>
            <person name="Yu J.-H."/>
            <person name="Zhou M."/>
            <person name="Andersen M.R."/>
            <person name="Archer D.B."/>
            <person name="Baker S.E."/>
            <person name="Benoit I."/>
            <person name="Brakhage A.A."/>
            <person name="Braus G.H."/>
            <person name="Fischer R."/>
            <person name="Frisvad J.C."/>
            <person name="Goldman G.H."/>
            <person name="Houbraken J."/>
            <person name="Oakley B."/>
            <person name="Pocsi I."/>
            <person name="Scazzocchio C."/>
            <person name="Seiboth B."/>
            <person name="vanKuyk P.A."/>
            <person name="Wortman J."/>
            <person name="Dyer P.S."/>
            <person name="Grigoriev I.V."/>
        </authorList>
    </citation>
    <scope>NUCLEOTIDE SEQUENCE [LARGE SCALE GENOMIC DNA]</scope>
    <source>
        <strain evidence="3">DTO 134E9</strain>
    </source>
</reference>
<evidence type="ECO:0000313" key="3">
    <source>
        <dbReference type="Proteomes" id="UP000184383"/>
    </source>
</evidence>
<dbReference type="EMBL" id="KV878217">
    <property type="protein sequence ID" value="OJJ30509.1"/>
    <property type="molecule type" value="Genomic_DNA"/>
</dbReference>
<keyword evidence="1" id="KW-0812">Transmembrane</keyword>
<dbReference type="AlphaFoldDB" id="A0A1L9R6H4"/>
<protein>
    <submittedName>
        <fullName evidence="2">Uncharacterized protein</fullName>
    </submittedName>
</protein>
<proteinExistence type="predicted"/>
<dbReference type="RefSeq" id="XP_040684186.1">
    <property type="nucleotide sequence ID" value="XM_040839190.1"/>
</dbReference>
<evidence type="ECO:0000256" key="1">
    <source>
        <dbReference type="SAM" id="Phobius"/>
    </source>
</evidence>
<keyword evidence="1" id="KW-1133">Transmembrane helix</keyword>
<accession>A0A1L9R6H4</accession>
<keyword evidence="3" id="KW-1185">Reference proteome</keyword>
<gene>
    <name evidence="2" type="ORF">ASPWEDRAFT_716568</name>
</gene>
<organism evidence="2 3">
    <name type="scientific">Aspergillus wentii DTO 134E9</name>
    <dbReference type="NCBI Taxonomy" id="1073089"/>
    <lineage>
        <taxon>Eukaryota</taxon>
        <taxon>Fungi</taxon>
        <taxon>Dikarya</taxon>
        <taxon>Ascomycota</taxon>
        <taxon>Pezizomycotina</taxon>
        <taxon>Eurotiomycetes</taxon>
        <taxon>Eurotiomycetidae</taxon>
        <taxon>Eurotiales</taxon>
        <taxon>Aspergillaceae</taxon>
        <taxon>Aspergillus</taxon>
        <taxon>Aspergillus subgen. Cremei</taxon>
    </lineage>
</organism>
<sequence>MILNRIASIYRVALMLSDSPTSFSLMSTSTSREYQLALSPVGRRSSVIFIFIFLAFVLFLFFSSLRQTNGTLLSYPRSAYRAYRAYTGQRTGIRINESLRSKTHHNKNFAQIAQIVYGDFLADKRSRVFLI</sequence>
<feature type="transmembrane region" description="Helical" evidence="1">
    <location>
        <begin position="46"/>
        <end position="65"/>
    </location>
</feature>
<dbReference type="GeneID" id="63755038"/>
<name>A0A1L9R6H4_ASPWE</name>
<dbReference type="VEuPathDB" id="FungiDB:ASPWEDRAFT_716568"/>